<reference evidence="1" key="1">
    <citation type="submission" date="2022-07" db="EMBL/GenBank/DDBJ databases">
        <title>Phylogenomic reconstructions and comparative analyses of Kickxellomycotina fungi.</title>
        <authorList>
            <person name="Reynolds N.K."/>
            <person name="Stajich J.E."/>
            <person name="Barry K."/>
            <person name="Grigoriev I.V."/>
            <person name="Crous P."/>
            <person name="Smith M.E."/>
        </authorList>
    </citation>
    <scope>NUCLEOTIDE SEQUENCE</scope>
    <source>
        <strain evidence="1">NRRL 5244</strain>
    </source>
</reference>
<accession>A0ACC1JE69</accession>
<gene>
    <name evidence="1" type="ORF">FBU59_001363</name>
</gene>
<name>A0ACC1JE69_9FUNG</name>
<comment type="caution">
    <text evidence="1">The sequence shown here is derived from an EMBL/GenBank/DDBJ whole genome shotgun (WGS) entry which is preliminary data.</text>
</comment>
<protein>
    <submittedName>
        <fullName evidence="1">Uncharacterized protein</fullName>
    </submittedName>
</protein>
<keyword evidence="2" id="KW-1185">Reference proteome</keyword>
<dbReference type="EMBL" id="JANBPW010000585">
    <property type="protein sequence ID" value="KAJ1948950.1"/>
    <property type="molecule type" value="Genomic_DNA"/>
</dbReference>
<evidence type="ECO:0000313" key="2">
    <source>
        <dbReference type="Proteomes" id="UP001150603"/>
    </source>
</evidence>
<proteinExistence type="predicted"/>
<evidence type="ECO:0000313" key="1">
    <source>
        <dbReference type="EMBL" id="KAJ1948950.1"/>
    </source>
</evidence>
<dbReference type="Proteomes" id="UP001150603">
    <property type="component" value="Unassembled WGS sequence"/>
</dbReference>
<sequence length="222" mass="23550">MSSKERRQLRNKISARNFRVRRKEYISNLEAEVRQHREEADGLRKELSTSRAETAQLRDEVAKLRLKLSALTVAANAPPASAMGSAVQSPATVPKPAPTASPVVRFNPRKDVAQSKAAGNWAAKSSGSGFIAVNTAFVELSQSAAVVREAQRKRAVDTLLSMRDESVAFTASEETRTVALALAGLVAELVASQAALEASIHVPTKPAVAGHAAADAQAAVLC</sequence>
<organism evidence="1 2">
    <name type="scientific">Linderina macrospora</name>
    <dbReference type="NCBI Taxonomy" id="4868"/>
    <lineage>
        <taxon>Eukaryota</taxon>
        <taxon>Fungi</taxon>
        <taxon>Fungi incertae sedis</taxon>
        <taxon>Zoopagomycota</taxon>
        <taxon>Kickxellomycotina</taxon>
        <taxon>Kickxellomycetes</taxon>
        <taxon>Kickxellales</taxon>
        <taxon>Kickxellaceae</taxon>
        <taxon>Linderina</taxon>
    </lineage>
</organism>